<dbReference type="InterPro" id="IPR051835">
    <property type="entry name" value="RAC1-GEF"/>
</dbReference>
<evidence type="ECO:0000256" key="10">
    <source>
        <dbReference type="ARBA" id="ARBA00022658"/>
    </source>
</evidence>
<dbReference type="InterPro" id="IPR001849">
    <property type="entry name" value="PH_domain"/>
</dbReference>
<evidence type="ECO:0000259" key="20">
    <source>
        <dbReference type="PROSITE" id="PS50010"/>
    </source>
</evidence>
<keyword evidence="11" id="KW-0677">Repeat</keyword>
<dbReference type="Gene3D" id="1.20.80.10">
    <property type="match status" value="1"/>
</dbReference>
<comment type="subcellular location">
    <subcellularLocation>
        <location evidence="2">Cell membrane</location>
        <topology evidence="2">Peripheral membrane protein</topology>
        <orientation evidence="2">Cytoplasmic side</orientation>
    </subcellularLocation>
    <subcellularLocation>
        <location evidence="1">Cell projection</location>
        <location evidence="1">Dendrite</location>
    </subcellularLocation>
    <subcellularLocation>
        <location evidence="5">Cell projection</location>
        <location evidence="5">Dendritic spine</location>
    </subcellularLocation>
    <subcellularLocation>
        <location evidence="3">Cell projection</location>
        <location evidence="3">Filopodium</location>
    </subcellularLocation>
    <subcellularLocation>
        <location evidence="4">Cytoplasm</location>
        <location evidence="4">Cytosol</location>
    </subcellularLocation>
    <subcellularLocation>
        <location evidence="15">Synapse</location>
        <location evidence="15">Synaptosome</location>
    </subcellularLocation>
</comment>
<proteinExistence type="predicted"/>
<dbReference type="Pfam" id="PF09379">
    <property type="entry name" value="FERM_N"/>
    <property type="match status" value="1"/>
</dbReference>
<reference evidence="22" key="1">
    <citation type="submission" date="2025-08" db="UniProtKB">
        <authorList>
            <consortium name="Ensembl"/>
        </authorList>
    </citation>
    <scope>IDENTIFICATION</scope>
</reference>
<keyword evidence="8" id="KW-0963">Cytoplasm</keyword>
<evidence type="ECO:0000256" key="13">
    <source>
        <dbReference type="ARBA" id="ARBA00023136"/>
    </source>
</evidence>
<evidence type="ECO:0000259" key="19">
    <source>
        <dbReference type="PROSITE" id="PS50003"/>
    </source>
</evidence>
<dbReference type="PROSITE" id="PS50010">
    <property type="entry name" value="DH_2"/>
    <property type="match status" value="1"/>
</dbReference>
<dbReference type="GO" id="GO:0043197">
    <property type="term" value="C:dendritic spine"/>
    <property type="evidence" value="ECO:0007669"/>
    <property type="project" value="UniProtKB-SubCell"/>
</dbReference>
<keyword evidence="12" id="KW-0770">Synapse</keyword>
<dbReference type="SMART" id="SM00325">
    <property type="entry name" value="RhoGEF"/>
    <property type="match status" value="1"/>
</dbReference>
<evidence type="ECO:0000256" key="8">
    <source>
        <dbReference type="ARBA" id="ARBA00022490"/>
    </source>
</evidence>
<dbReference type="Pfam" id="PF08736">
    <property type="entry name" value="FA"/>
    <property type="match status" value="1"/>
</dbReference>
<evidence type="ECO:0000256" key="14">
    <source>
        <dbReference type="ARBA" id="ARBA00023273"/>
    </source>
</evidence>
<dbReference type="Pfam" id="PF09380">
    <property type="entry name" value="FERM_C"/>
    <property type="match status" value="1"/>
</dbReference>
<reference evidence="22" key="2">
    <citation type="submission" date="2025-09" db="UniProtKB">
        <authorList>
            <consortium name="Ensembl"/>
        </authorList>
    </citation>
    <scope>IDENTIFICATION</scope>
</reference>
<keyword evidence="7" id="KW-1003">Cell membrane</keyword>
<dbReference type="Proteomes" id="UP000694568">
    <property type="component" value="Unplaced"/>
</dbReference>
<dbReference type="InterPro" id="IPR018979">
    <property type="entry name" value="FERM_N"/>
</dbReference>
<dbReference type="SMART" id="SM00233">
    <property type="entry name" value="PH"/>
    <property type="match status" value="1"/>
</dbReference>
<dbReference type="Gene3D" id="1.20.900.10">
    <property type="entry name" value="Dbl homology (DH) domain"/>
    <property type="match status" value="1"/>
</dbReference>
<dbReference type="FunFam" id="2.30.29.30:FF:000046">
    <property type="entry name" value="FERM, RhoGEF and pleckstrin domain-containing protein 1"/>
    <property type="match status" value="1"/>
</dbReference>
<evidence type="ECO:0000256" key="4">
    <source>
        <dbReference type="ARBA" id="ARBA00004514"/>
    </source>
</evidence>
<dbReference type="InterPro" id="IPR029071">
    <property type="entry name" value="Ubiquitin-like_domsf"/>
</dbReference>
<evidence type="ECO:0000256" key="6">
    <source>
        <dbReference type="ARBA" id="ARBA00022473"/>
    </source>
</evidence>
<evidence type="ECO:0000256" key="17">
    <source>
        <dbReference type="ARBA" id="ARBA00042170"/>
    </source>
</evidence>
<keyword evidence="10" id="KW-0344">Guanine-nucleotide releasing factor</keyword>
<dbReference type="FunFam" id="1.20.80.10:FF:000005">
    <property type="entry name" value="FERM, RhoGEF and pleckstrin domain-containing protein 1"/>
    <property type="match status" value="1"/>
</dbReference>
<dbReference type="PROSITE" id="PS50057">
    <property type="entry name" value="FERM_3"/>
    <property type="match status" value="1"/>
</dbReference>
<dbReference type="GO" id="GO:0005886">
    <property type="term" value="C:plasma membrane"/>
    <property type="evidence" value="ECO:0007669"/>
    <property type="project" value="UniProtKB-SubCell"/>
</dbReference>
<dbReference type="SUPFAM" id="SSF54236">
    <property type="entry name" value="Ubiquitin-like"/>
    <property type="match status" value="1"/>
</dbReference>
<evidence type="ECO:0000256" key="15">
    <source>
        <dbReference type="ARBA" id="ARBA00034102"/>
    </source>
</evidence>
<dbReference type="Pfam" id="PF00373">
    <property type="entry name" value="FERM_M"/>
    <property type="match status" value="1"/>
</dbReference>
<keyword evidence="6" id="KW-0217">Developmental protein</keyword>
<feature type="domain" description="FERM" evidence="21">
    <location>
        <begin position="39"/>
        <end position="319"/>
    </location>
</feature>
<organism evidence="22 23">
    <name type="scientific">Sander lucioperca</name>
    <name type="common">Pike-perch</name>
    <name type="synonym">Perca lucioperca</name>
    <dbReference type="NCBI Taxonomy" id="283035"/>
    <lineage>
        <taxon>Eukaryota</taxon>
        <taxon>Metazoa</taxon>
        <taxon>Chordata</taxon>
        <taxon>Craniata</taxon>
        <taxon>Vertebrata</taxon>
        <taxon>Euteleostomi</taxon>
        <taxon>Actinopterygii</taxon>
        <taxon>Neopterygii</taxon>
        <taxon>Teleostei</taxon>
        <taxon>Neoteleostei</taxon>
        <taxon>Acanthomorphata</taxon>
        <taxon>Eupercaria</taxon>
        <taxon>Perciformes</taxon>
        <taxon>Percoidei</taxon>
        <taxon>Percidae</taxon>
        <taxon>Luciopercinae</taxon>
        <taxon>Sander</taxon>
    </lineage>
</organism>
<dbReference type="InterPro" id="IPR019747">
    <property type="entry name" value="FERM_CS"/>
</dbReference>
<dbReference type="CDD" id="cd14473">
    <property type="entry name" value="FERM_B-lobe"/>
    <property type="match status" value="1"/>
</dbReference>
<dbReference type="SUPFAM" id="SSF47031">
    <property type="entry name" value="Second domain of FERM"/>
    <property type="match status" value="1"/>
</dbReference>
<dbReference type="PRINTS" id="PR00661">
    <property type="entry name" value="ERMFAMILY"/>
</dbReference>
<evidence type="ECO:0000256" key="18">
    <source>
        <dbReference type="SAM" id="MobiDB-lite"/>
    </source>
</evidence>
<dbReference type="GO" id="GO:0005829">
    <property type="term" value="C:cytosol"/>
    <property type="evidence" value="ECO:0007669"/>
    <property type="project" value="UniProtKB-SubCell"/>
</dbReference>
<feature type="domain" description="DH" evidence="20">
    <location>
        <begin position="451"/>
        <end position="635"/>
    </location>
</feature>
<evidence type="ECO:0000313" key="23">
    <source>
        <dbReference type="Proteomes" id="UP000694568"/>
    </source>
</evidence>
<dbReference type="Gene3D" id="3.10.20.90">
    <property type="entry name" value="Phosphatidylinositol 3-kinase Catalytic Subunit, Chain A, domain 1"/>
    <property type="match status" value="1"/>
</dbReference>
<evidence type="ECO:0000256" key="5">
    <source>
        <dbReference type="ARBA" id="ARBA00004552"/>
    </source>
</evidence>
<feature type="compositionally biased region" description="Polar residues" evidence="18">
    <location>
        <begin position="417"/>
        <end position="431"/>
    </location>
</feature>
<evidence type="ECO:0000256" key="7">
    <source>
        <dbReference type="ARBA" id="ARBA00022475"/>
    </source>
</evidence>
<feature type="region of interest" description="Disordered" evidence="18">
    <location>
        <begin position="398"/>
        <end position="444"/>
    </location>
</feature>
<dbReference type="GeneTree" id="ENSGT00940000155318"/>
<keyword evidence="13" id="KW-0472">Membrane</keyword>
<dbReference type="InterPro" id="IPR014352">
    <property type="entry name" value="FERM/acyl-CoA-bd_prot_sf"/>
</dbReference>
<dbReference type="SMART" id="SM01195">
    <property type="entry name" value="FA"/>
    <property type="match status" value="1"/>
</dbReference>
<dbReference type="InterPro" id="IPR035963">
    <property type="entry name" value="FERM_2"/>
</dbReference>
<evidence type="ECO:0000256" key="9">
    <source>
        <dbReference type="ARBA" id="ARBA00022599"/>
    </source>
</evidence>
<dbReference type="InterPro" id="IPR000798">
    <property type="entry name" value="Ez/rad/moesin-like"/>
</dbReference>
<dbReference type="InterPro" id="IPR000219">
    <property type="entry name" value="DH_dom"/>
</dbReference>
<evidence type="ECO:0000256" key="2">
    <source>
        <dbReference type="ARBA" id="ARBA00004413"/>
    </source>
</evidence>
<dbReference type="SUPFAM" id="SSF48065">
    <property type="entry name" value="DBL homology domain (DH-domain)"/>
    <property type="match status" value="1"/>
</dbReference>
<dbReference type="InterPro" id="IPR035899">
    <property type="entry name" value="DBL_dom_sf"/>
</dbReference>
<dbReference type="InterPro" id="IPR019749">
    <property type="entry name" value="Band_41_domain"/>
</dbReference>
<gene>
    <name evidence="22" type="primary">LOC116047853</name>
</gene>
<dbReference type="PROSITE" id="PS50003">
    <property type="entry name" value="PH_DOMAIN"/>
    <property type="match status" value="1"/>
</dbReference>
<dbReference type="FunFam" id="3.10.20.90:FF:000040">
    <property type="entry name" value="FERM, RhoGEF and pleckstrin domain-containing protein"/>
    <property type="match status" value="1"/>
</dbReference>
<evidence type="ECO:0000256" key="11">
    <source>
        <dbReference type="ARBA" id="ARBA00022737"/>
    </source>
</evidence>
<dbReference type="CDD" id="cd17189">
    <property type="entry name" value="FERM_F1_FARP1"/>
    <property type="match status" value="1"/>
</dbReference>
<keyword evidence="14" id="KW-0966">Cell projection</keyword>
<dbReference type="GO" id="GO:0005085">
    <property type="term" value="F:guanyl-nucleotide exchange factor activity"/>
    <property type="evidence" value="ECO:0007669"/>
    <property type="project" value="UniProtKB-KW"/>
</dbReference>
<evidence type="ECO:0000313" key="22">
    <source>
        <dbReference type="Ensembl" id="ENSSLUP00000003413.1"/>
    </source>
</evidence>
<protein>
    <recommendedName>
        <fullName evidence="16">FERM, ARHGEF and pleckstrin domain-containing protein 1</fullName>
    </recommendedName>
    <alternativeName>
        <fullName evidence="17">FERM, RhoGEF and pleckstrin domain-containing protein 1</fullName>
    </alternativeName>
</protein>
<dbReference type="GO" id="GO:0008092">
    <property type="term" value="F:cytoskeletal protein binding"/>
    <property type="evidence" value="ECO:0007669"/>
    <property type="project" value="InterPro"/>
</dbReference>
<dbReference type="AlphaFoldDB" id="A0A8C9WYF5"/>
<name>A0A8C9WYF5_SANLU</name>
<dbReference type="Pfam" id="PF00621">
    <property type="entry name" value="RhoGEF"/>
    <property type="match status" value="1"/>
</dbReference>
<dbReference type="PANTHER" id="PTHR45858:SF2">
    <property type="entry name" value="FERM, ARHGEF AND PLECKSTRIN DOMAIN-CONTAINING PROTEIN 1"/>
    <property type="match status" value="1"/>
</dbReference>
<feature type="region of interest" description="Disordered" evidence="18">
    <location>
        <begin position="733"/>
        <end position="759"/>
    </location>
</feature>
<dbReference type="SMART" id="SM01196">
    <property type="entry name" value="FERM_C"/>
    <property type="match status" value="1"/>
</dbReference>
<evidence type="ECO:0000256" key="16">
    <source>
        <dbReference type="ARBA" id="ARBA00040395"/>
    </source>
</evidence>
<sequence>LGEPMASGAAQRLGAPETLGISTLDPGHKPPAMPPGRHVTIRVRMLDDTEELFDISQKASGKVLFDLVCSHMNLIEGDYFGLEFQNHQKMMVWLDHIKPIIKQLRRPKHTILRFAVKFFPPDHAQLLEELTRYLFALQIKQDVSCGRLTCNDTSAALMVSHIIQSEIGDFEESQCRSHLLNNNYIPDQMPLIDKIMEFHSKNIGQTPAESDHQLLEVARRLEMYGIRLHPAKDREGTRLSLAVAHTGVLVFQGHTKINAFNWSKVRKLSFKRKRFLIKLRPDLNSSYQDTLEFLMGSRDCCKVFWKICVEYHAFFRLFEEPKPKPKPVIFTRGSSFRFSGRTQKQVIDYVRESEFKKIPFERVYNADLQHPVYQETQSGPTQHPPVAVAFSAPHLSASSGHSHGMVNGQKSLELCSHSPNGRQPSPLTSPLLNDAGSVRTDDEDERFPTDRAYFIAKELLTTERTYLKDLEVMTVVRKKENRLANTLLHCLFSPAPSSGEKTLIILVSCSIAEEGRSNAHIKGDYQRIGDVMLKNLQGLKPLTANLHKQTEVMLELEKACRASRRLEGLCRDFELQKVCYVPLNVFILRPLHRLSHYKQILERLCKHYPATHVDFRDCRAALADVSEVAEQLQGSLSKMENFQKLLELKKDLIGVENLVVPGREFIRLGCLSKLSGKGLQQRMFFLFNDVILYTSRGMTATNQFKMHGQLPALLPPSPYSLSSSNNLLTFPECPEDSSAEAESEDDITASHTSLERPSPHRGNTMVHVCWHRNTSVSMVDFSIAVENQLSGNLLRKFKNSNGWQKLWVVFTNFSLFFYKSHQDDYPLASLPLLGYSVTIPSESENIHKDYVFKLHFKSHVYYFRSESEYTFERWMEVIRSATVPSSGACVLNNKESHAH</sequence>
<evidence type="ECO:0000256" key="1">
    <source>
        <dbReference type="ARBA" id="ARBA00004279"/>
    </source>
</evidence>
<accession>A0A8C9WYF5</accession>
<evidence type="ECO:0000256" key="12">
    <source>
        <dbReference type="ARBA" id="ARBA00023018"/>
    </source>
</evidence>
<dbReference type="SMART" id="SM00295">
    <property type="entry name" value="B41"/>
    <property type="match status" value="1"/>
</dbReference>
<keyword evidence="23" id="KW-1185">Reference proteome</keyword>
<dbReference type="SUPFAM" id="SSF50729">
    <property type="entry name" value="PH domain-like"/>
    <property type="match status" value="3"/>
</dbReference>
<dbReference type="InterPro" id="IPR041788">
    <property type="entry name" value="FARP1/FARP2/FRMD7_FERM_C"/>
</dbReference>
<evidence type="ECO:0000256" key="3">
    <source>
        <dbReference type="ARBA" id="ARBA00004486"/>
    </source>
</evidence>
<dbReference type="InterPro" id="IPR018980">
    <property type="entry name" value="FERM_PH-like_C"/>
</dbReference>
<dbReference type="InterPro" id="IPR019748">
    <property type="entry name" value="FERM_central"/>
</dbReference>
<dbReference type="InterPro" id="IPR011993">
    <property type="entry name" value="PH-like_dom_sf"/>
</dbReference>
<feature type="domain" description="PH" evidence="19">
    <location>
        <begin position="786"/>
        <end position="883"/>
    </location>
</feature>
<dbReference type="InterPro" id="IPR000299">
    <property type="entry name" value="FERM_domain"/>
</dbReference>
<dbReference type="FunFam" id="2.30.29.30:FF:000002">
    <property type="entry name" value="Band 4.1-like protein 5 isoform 1"/>
    <property type="match status" value="1"/>
</dbReference>
<dbReference type="PROSITE" id="PS00660">
    <property type="entry name" value="FERM_1"/>
    <property type="match status" value="1"/>
</dbReference>
<dbReference type="CDD" id="cd13193">
    <property type="entry name" value="FERM_C_FARP1-like"/>
    <property type="match status" value="1"/>
</dbReference>
<dbReference type="PANTHER" id="PTHR45858">
    <property type="entry name" value="FERM DOMAIN CONTAINING PROTEIN"/>
    <property type="match status" value="1"/>
</dbReference>
<dbReference type="Pfam" id="PF00169">
    <property type="entry name" value="PH"/>
    <property type="match status" value="1"/>
</dbReference>
<dbReference type="InterPro" id="IPR014847">
    <property type="entry name" value="FA"/>
</dbReference>
<evidence type="ECO:0000259" key="21">
    <source>
        <dbReference type="PROSITE" id="PS50057"/>
    </source>
</evidence>
<dbReference type="Gene3D" id="2.30.29.30">
    <property type="entry name" value="Pleckstrin-homology domain (PH domain)/Phosphotyrosine-binding domain (PTB)"/>
    <property type="match status" value="3"/>
</dbReference>
<dbReference type="PRINTS" id="PR00935">
    <property type="entry name" value="BAND41"/>
</dbReference>
<dbReference type="CDD" id="cd13235">
    <property type="entry name" value="PH2_FARP1-like"/>
    <property type="match status" value="1"/>
</dbReference>
<keyword evidence="9" id="KW-0771">Synaptosome</keyword>
<feature type="compositionally biased region" description="Acidic residues" evidence="18">
    <location>
        <begin position="733"/>
        <end position="747"/>
    </location>
</feature>
<dbReference type="GO" id="GO:0030175">
    <property type="term" value="C:filopodium"/>
    <property type="evidence" value="ECO:0007669"/>
    <property type="project" value="UniProtKB-SubCell"/>
</dbReference>
<dbReference type="Ensembl" id="ENSSLUT00000003523.1">
    <property type="protein sequence ID" value="ENSSLUP00000003413.1"/>
    <property type="gene ID" value="ENSSLUG00000001193.1"/>
</dbReference>